<evidence type="ECO:0000313" key="2">
    <source>
        <dbReference type="Proteomes" id="UP000470213"/>
    </source>
</evidence>
<name>A0A7X5LQ71_9ALTE</name>
<evidence type="ECO:0000313" key="1">
    <source>
        <dbReference type="EMBL" id="NDV92989.1"/>
    </source>
</evidence>
<keyword evidence="2" id="KW-1185">Reference proteome</keyword>
<dbReference type="RefSeq" id="WP_163088239.1">
    <property type="nucleotide sequence ID" value="NZ_JAAAWN010000033.1"/>
</dbReference>
<proteinExistence type="predicted"/>
<dbReference type="Proteomes" id="UP000470213">
    <property type="component" value="Unassembled WGS sequence"/>
</dbReference>
<reference evidence="1 2" key="1">
    <citation type="submission" date="2020-01" db="EMBL/GenBank/DDBJ databases">
        <authorList>
            <person name="Chen J."/>
            <person name="Zhu S."/>
            <person name="Yang J."/>
        </authorList>
    </citation>
    <scope>NUCLEOTIDE SEQUENCE [LARGE SCALE GENOMIC DNA]</scope>
    <source>
        <strain evidence="1 2">345S023</strain>
    </source>
</reference>
<sequence>MECTYTGKVKTIVADTYLAYTSDIDGAEAFRRFVSRTEPLIDVRRDPRFSAFTDEELIDEMVLLEEDILIVIRGHVQKDSHLQLECK</sequence>
<accession>A0A7X5LQ71</accession>
<dbReference type="AlphaFoldDB" id="A0A7X5LQ71"/>
<gene>
    <name evidence="1" type="ORF">GTH32_17615</name>
</gene>
<organism evidence="1 2">
    <name type="scientific">Alteromonas profundi</name>
    <dbReference type="NCBI Taxonomy" id="2696062"/>
    <lineage>
        <taxon>Bacteria</taxon>
        <taxon>Pseudomonadati</taxon>
        <taxon>Pseudomonadota</taxon>
        <taxon>Gammaproteobacteria</taxon>
        <taxon>Alteromonadales</taxon>
        <taxon>Alteromonadaceae</taxon>
        <taxon>Alteromonas/Salinimonas group</taxon>
        <taxon>Alteromonas</taxon>
    </lineage>
</organism>
<comment type="caution">
    <text evidence="1">The sequence shown here is derived from an EMBL/GenBank/DDBJ whole genome shotgun (WGS) entry which is preliminary data.</text>
</comment>
<protein>
    <submittedName>
        <fullName evidence="1">Uncharacterized protein</fullName>
    </submittedName>
</protein>
<dbReference type="EMBL" id="JAAAWN010000033">
    <property type="protein sequence ID" value="NDV92989.1"/>
    <property type="molecule type" value="Genomic_DNA"/>
</dbReference>